<organism evidence="4 5">
    <name type="scientific">Meripilus lineatus</name>
    <dbReference type="NCBI Taxonomy" id="2056292"/>
    <lineage>
        <taxon>Eukaryota</taxon>
        <taxon>Fungi</taxon>
        <taxon>Dikarya</taxon>
        <taxon>Basidiomycota</taxon>
        <taxon>Agaricomycotina</taxon>
        <taxon>Agaricomycetes</taxon>
        <taxon>Polyporales</taxon>
        <taxon>Meripilaceae</taxon>
        <taxon>Meripilus</taxon>
    </lineage>
</organism>
<evidence type="ECO:0000313" key="5">
    <source>
        <dbReference type="Proteomes" id="UP001212997"/>
    </source>
</evidence>
<feature type="region of interest" description="Disordered" evidence="2">
    <location>
        <begin position="281"/>
        <end position="341"/>
    </location>
</feature>
<dbReference type="SMART" id="SM00829">
    <property type="entry name" value="PKS_ER"/>
    <property type="match status" value="1"/>
</dbReference>
<comment type="caution">
    <text evidence="4">The sequence shown here is derived from an EMBL/GenBank/DDBJ whole genome shotgun (WGS) entry which is preliminary data.</text>
</comment>
<dbReference type="Pfam" id="PF16884">
    <property type="entry name" value="ADH_N_2"/>
    <property type="match status" value="1"/>
</dbReference>
<accession>A0AAD5V912</accession>
<dbReference type="SUPFAM" id="SSF50129">
    <property type="entry name" value="GroES-like"/>
    <property type="match status" value="1"/>
</dbReference>
<feature type="compositionally biased region" description="Low complexity" evidence="2">
    <location>
        <begin position="229"/>
        <end position="242"/>
    </location>
</feature>
<dbReference type="Pfam" id="PF00107">
    <property type="entry name" value="ADH_zinc_N"/>
    <property type="match status" value="1"/>
</dbReference>
<dbReference type="FunFam" id="1.25.40.90:FF:000006">
    <property type="entry name" value="Clathrin interactor 1"/>
    <property type="match status" value="1"/>
</dbReference>
<dbReference type="Proteomes" id="UP001212997">
    <property type="component" value="Unassembled WGS sequence"/>
</dbReference>
<gene>
    <name evidence="4" type="ORF">NLI96_g2068</name>
</gene>
<evidence type="ECO:0000259" key="3">
    <source>
        <dbReference type="PROSITE" id="PS50942"/>
    </source>
</evidence>
<dbReference type="GO" id="GO:0016628">
    <property type="term" value="F:oxidoreductase activity, acting on the CH-CH group of donors, NAD or NADP as acceptor"/>
    <property type="evidence" value="ECO:0007669"/>
    <property type="project" value="InterPro"/>
</dbReference>
<dbReference type="AlphaFoldDB" id="A0AAD5V912"/>
<feature type="compositionally biased region" description="Low complexity" evidence="2">
    <location>
        <begin position="322"/>
        <end position="337"/>
    </location>
</feature>
<dbReference type="SMART" id="SM00273">
    <property type="entry name" value="ENTH"/>
    <property type="match status" value="1"/>
</dbReference>
<dbReference type="InterPro" id="IPR008942">
    <property type="entry name" value="ENTH_VHS"/>
</dbReference>
<evidence type="ECO:0000313" key="4">
    <source>
        <dbReference type="EMBL" id="KAJ3489517.1"/>
    </source>
</evidence>
<dbReference type="PANTHER" id="PTHR43205">
    <property type="entry name" value="PROSTAGLANDIN REDUCTASE"/>
    <property type="match status" value="1"/>
</dbReference>
<dbReference type="GO" id="GO:0005737">
    <property type="term" value="C:cytoplasm"/>
    <property type="evidence" value="ECO:0007669"/>
    <property type="project" value="UniProtKB-ARBA"/>
</dbReference>
<dbReference type="SUPFAM" id="SSF48464">
    <property type="entry name" value="ENTH/VHS domain"/>
    <property type="match status" value="1"/>
</dbReference>
<dbReference type="Gene3D" id="1.25.40.90">
    <property type="match status" value="1"/>
</dbReference>
<dbReference type="InterPro" id="IPR013809">
    <property type="entry name" value="ENTH"/>
</dbReference>
<protein>
    <recommendedName>
        <fullName evidence="3">ENTH domain-containing protein</fullName>
    </recommendedName>
</protein>
<proteinExistence type="predicted"/>
<reference evidence="4" key="1">
    <citation type="submission" date="2022-07" db="EMBL/GenBank/DDBJ databases">
        <title>Genome Sequence of Physisporinus lineatus.</title>
        <authorList>
            <person name="Buettner E."/>
        </authorList>
    </citation>
    <scope>NUCLEOTIDE SEQUENCE</scope>
    <source>
        <strain evidence="4">VT162</strain>
    </source>
</reference>
<evidence type="ECO:0000256" key="1">
    <source>
        <dbReference type="ARBA" id="ARBA00023002"/>
    </source>
</evidence>
<dbReference type="InterPro" id="IPR036291">
    <property type="entry name" value="NAD(P)-bd_dom_sf"/>
</dbReference>
<dbReference type="PROSITE" id="PS50942">
    <property type="entry name" value="ENTH"/>
    <property type="match status" value="1"/>
</dbReference>
<dbReference type="Pfam" id="PF01417">
    <property type="entry name" value="ENTH"/>
    <property type="match status" value="1"/>
</dbReference>
<dbReference type="CDD" id="cd05288">
    <property type="entry name" value="PGDH"/>
    <property type="match status" value="1"/>
</dbReference>
<dbReference type="InterPro" id="IPR041694">
    <property type="entry name" value="ADH_N_2"/>
</dbReference>
<dbReference type="Gene3D" id="3.90.180.10">
    <property type="entry name" value="Medium-chain alcohol dehydrogenases, catalytic domain"/>
    <property type="match status" value="1"/>
</dbReference>
<dbReference type="SUPFAM" id="SSF51735">
    <property type="entry name" value="NAD(P)-binding Rossmann-fold domains"/>
    <property type="match status" value="1"/>
</dbReference>
<keyword evidence="5" id="KW-1185">Reference proteome</keyword>
<dbReference type="InterPro" id="IPR013149">
    <property type="entry name" value="ADH-like_C"/>
</dbReference>
<dbReference type="InterPro" id="IPR045010">
    <property type="entry name" value="MDR_fam"/>
</dbReference>
<dbReference type="InterPro" id="IPR020843">
    <property type="entry name" value="ER"/>
</dbReference>
<evidence type="ECO:0000256" key="2">
    <source>
        <dbReference type="SAM" id="MobiDB-lite"/>
    </source>
</evidence>
<dbReference type="InterPro" id="IPR011032">
    <property type="entry name" value="GroES-like_sf"/>
</dbReference>
<keyword evidence="1" id="KW-0560">Oxidoreductase</keyword>
<dbReference type="PANTHER" id="PTHR43205:SF7">
    <property type="entry name" value="PROSTAGLANDIN REDUCTASE 1"/>
    <property type="match status" value="1"/>
</dbReference>
<dbReference type="Gene3D" id="3.40.50.720">
    <property type="entry name" value="NAD(P)-binding Rossmann-like Domain"/>
    <property type="match status" value="1"/>
</dbReference>
<dbReference type="EMBL" id="JANAWD010000043">
    <property type="protein sequence ID" value="KAJ3489517.1"/>
    <property type="molecule type" value="Genomic_DNA"/>
</dbReference>
<sequence>MSAIGNFGKRSIRSVKNYAKGYSATQTKVRNATSNDPWPATQRQLEEISQLSYRVDDFDEIIDILEKRLNDNGKNWRHVQKTLVLIEHLLQYGPERMVHYCKNHFHTIRTLREFQFTDERGNDYGANVRQKAKDVSNLLMNPSNLRHKRRARSMMDTSFLQSLANTAETDDEENENVRRRDLALVRASLPSRLEGAPATSEERQSRKRVHGQTRPLTSIIFENDLGGVSQESPSPSPLQTPTSARQITAFNPEMYTNLPHSAPADSILGFDDPLWSHHPDLIGPPSSLHQPRSLSLDVRSGDSRSLNPFLSFDDEGSRPKLSSLASSPHPPSSYARASRNKRLEIGMPTVENGRVVFQQRPQGYPKPGKDIVYNDTETIDLENVPLNGGYLLKTLLVSIDPYLRGKMRAPEVKSYSSAWTLGQTVENFGVGVVLRSEHDGVKVGDHVVGIIPFQRYNILPDLQGKHIIANEAKLPWSVYVGVLGMPGMTAYFGWKDFASPKPGEVLFISAGAGAVGSFVVQLAKADGLKVIASAGSDEKVNFLKSLGADVAFNYKTEKTADVLAREGPINIYWDNVGGETLEVAIEASTIETRIISCGMISTTSTGDYPIKNLRLLVGHQLQIFGLYVGNPRLRTKYEAEFYREVPKLVISNKLKYTEHITKGIENTGQAILDILTGGNTGKSIVLVAEE</sequence>
<name>A0AAD5V912_9APHY</name>
<feature type="domain" description="ENTH" evidence="3">
    <location>
        <begin position="17"/>
        <end position="149"/>
    </location>
</feature>
<feature type="region of interest" description="Disordered" evidence="2">
    <location>
        <begin position="188"/>
        <end position="242"/>
    </location>
</feature>